<protein>
    <submittedName>
        <fullName evidence="1">Uncharacterized protein YrpD</fullName>
    </submittedName>
</protein>
<organism evidence="1 2">
    <name type="scientific">Photorhabdus asymbiotica</name>
    <dbReference type="NCBI Taxonomy" id="291112"/>
    <lineage>
        <taxon>Bacteria</taxon>
        <taxon>Pseudomonadati</taxon>
        <taxon>Pseudomonadota</taxon>
        <taxon>Gammaproteobacteria</taxon>
        <taxon>Enterobacterales</taxon>
        <taxon>Morganellaceae</taxon>
        <taxon>Photorhabdus</taxon>
    </lineage>
</organism>
<dbReference type="Proteomes" id="UP000280955">
    <property type="component" value="Unassembled WGS sequence"/>
</dbReference>
<dbReference type="InterPro" id="IPR029143">
    <property type="entry name" value="YrpD"/>
</dbReference>
<keyword evidence="2" id="KW-1185">Reference proteome</keyword>
<comment type="caution">
    <text evidence="1">The sequence shown here is derived from an EMBL/GenBank/DDBJ whole genome shotgun (WGS) entry which is preliminary data.</text>
</comment>
<dbReference type="Pfam" id="PF15493">
    <property type="entry name" value="YrpD"/>
    <property type="match status" value="1"/>
</dbReference>
<dbReference type="Gene3D" id="2.60.120.1270">
    <property type="match status" value="1"/>
</dbReference>
<evidence type="ECO:0000313" key="1">
    <source>
        <dbReference type="EMBL" id="RKS66128.1"/>
    </source>
</evidence>
<dbReference type="EMBL" id="RBLJ01000001">
    <property type="protein sequence ID" value="RKS66128.1"/>
    <property type="molecule type" value="Genomic_DNA"/>
</dbReference>
<proteinExistence type="predicted"/>
<gene>
    <name evidence="1" type="ORF">BDD30_0411</name>
</gene>
<sequence>MKGNIFASSKKFPKIALASIIAVNTFLIIHAPEVKAAETLSLSQISSLNEKTITNGIGGRAILNNTGAILTTKVALPEIKDGSSFKAEGGTLYVYSGFSGQVESDIGFQYSTTYNVWKPIVKVGNRGQETVQYIEGKDNFTYTLHLSSCCFVGCFHLPQSHSYLCSWGCVHLPPRCKLKSIGYIQMVLNLVVKYNLQYIKI</sequence>
<accession>A0ABX9SRK9</accession>
<name>A0ABX9SRK9_9GAMM</name>
<reference evidence="1 2" key="1">
    <citation type="submission" date="2018-10" db="EMBL/GenBank/DDBJ databases">
        <title>Genomic Encyclopedia of Archaeal and Bacterial Type Strains, Phase II (KMG-II): from individual species to whole genera.</title>
        <authorList>
            <person name="Goeker M."/>
        </authorList>
    </citation>
    <scope>NUCLEOTIDE SEQUENCE [LARGE SCALE GENOMIC DNA]</scope>
    <source>
        <strain evidence="1 2">DSM 15149</strain>
    </source>
</reference>
<dbReference type="InterPro" id="IPR038682">
    <property type="entry name" value="YrpD-like_sf"/>
</dbReference>
<dbReference type="RefSeq" id="WP_049795199.1">
    <property type="nucleotide sequence ID" value="NC_012962.1"/>
</dbReference>
<evidence type="ECO:0000313" key="2">
    <source>
        <dbReference type="Proteomes" id="UP000280955"/>
    </source>
</evidence>